<dbReference type="RefSeq" id="WP_132829951.1">
    <property type="nucleotide sequence ID" value="NZ_SMFP01000008.1"/>
</dbReference>
<sequence>MTRISEDWLSEPATQAVCAALEAGGAQALFVGGCVRNALMGVAVSDIDISTDAVPERVIALAKAAGIKAVPTGIDHGTVTLVKDGIPHEVTSFRKDIETDGRRAVVAYSTRIEDDAARRDFTMNALYARPDGTVLDPLGGLPDLRARRVRFIGEARDRIREDYLRSLRYFRFHAWYGCDALGFDPEALAAIADTLDGLATLSRERVGAELLKLLAAPDPAPSVAAMRSTGALGLFLPGSDDRALAPLVHLERQAGVAPDGLRRLAALGGVDVAEALRLSKAKARALAAMREAAADTAGPSELGYRLKGSAGRDALLLRCAWLEQNWPEGAGAQIDHGAAAKFPVIARDLMPEYTGAALGKRLADLEKIWISAGFTGDKVALLSGDSGAD</sequence>
<feature type="domain" description="Poly A polymerase head" evidence="9">
    <location>
        <begin position="30"/>
        <end position="150"/>
    </location>
</feature>
<dbReference type="InterPro" id="IPR043519">
    <property type="entry name" value="NT_sf"/>
</dbReference>
<dbReference type="GO" id="GO:0000166">
    <property type="term" value="F:nucleotide binding"/>
    <property type="evidence" value="ECO:0007669"/>
    <property type="project" value="UniProtKB-KW"/>
</dbReference>
<dbReference type="PANTHER" id="PTHR46173">
    <property type="entry name" value="CCA TRNA NUCLEOTIDYLTRANSFERASE 1, MITOCHONDRIAL"/>
    <property type="match status" value="1"/>
</dbReference>
<feature type="domain" description="tRNA nucleotidyltransferase/poly(A) polymerase RNA and SrmB- binding" evidence="10">
    <location>
        <begin position="183"/>
        <end position="239"/>
    </location>
</feature>
<evidence type="ECO:0000256" key="2">
    <source>
        <dbReference type="ARBA" id="ARBA00022679"/>
    </source>
</evidence>
<dbReference type="Pfam" id="PF12627">
    <property type="entry name" value="PolyA_pol_RNAbd"/>
    <property type="match status" value="1"/>
</dbReference>
<proteinExistence type="inferred from homology"/>
<evidence type="ECO:0000256" key="5">
    <source>
        <dbReference type="ARBA" id="ARBA00022723"/>
    </source>
</evidence>
<dbReference type="Proteomes" id="UP000294662">
    <property type="component" value="Unassembled WGS sequence"/>
</dbReference>
<evidence type="ECO:0000313" key="11">
    <source>
        <dbReference type="EMBL" id="TDE37023.1"/>
    </source>
</evidence>
<keyword evidence="4" id="KW-0548">Nucleotidyltransferase</keyword>
<comment type="caution">
    <text evidence="11">The sequence shown here is derived from an EMBL/GenBank/DDBJ whole genome shotgun (WGS) entry which is preliminary data.</text>
</comment>
<dbReference type="PROSITE" id="PS51257">
    <property type="entry name" value="PROKAR_LIPOPROTEIN"/>
    <property type="match status" value="1"/>
</dbReference>
<evidence type="ECO:0000256" key="1">
    <source>
        <dbReference type="ARBA" id="ARBA00001946"/>
    </source>
</evidence>
<dbReference type="GO" id="GO:0046872">
    <property type="term" value="F:metal ion binding"/>
    <property type="evidence" value="ECO:0007669"/>
    <property type="project" value="UniProtKB-KW"/>
</dbReference>
<evidence type="ECO:0000259" key="9">
    <source>
        <dbReference type="Pfam" id="PF01743"/>
    </source>
</evidence>
<dbReference type="Gene3D" id="3.30.460.10">
    <property type="entry name" value="Beta Polymerase, domain 2"/>
    <property type="match status" value="1"/>
</dbReference>
<dbReference type="CDD" id="cd05398">
    <property type="entry name" value="NT_ClassII-CCAase"/>
    <property type="match status" value="1"/>
</dbReference>
<gene>
    <name evidence="11" type="ORF">E1B25_13080</name>
</gene>
<dbReference type="AlphaFoldDB" id="A0A4R5ER07"/>
<keyword evidence="7" id="KW-0460">Magnesium</keyword>
<organism evidence="11 12">
    <name type="scientific">Antarcticimicrobium sediminis</name>
    <dbReference type="NCBI Taxonomy" id="2546227"/>
    <lineage>
        <taxon>Bacteria</taxon>
        <taxon>Pseudomonadati</taxon>
        <taxon>Pseudomonadota</taxon>
        <taxon>Alphaproteobacteria</taxon>
        <taxon>Rhodobacterales</taxon>
        <taxon>Paracoccaceae</taxon>
        <taxon>Antarcticimicrobium</taxon>
    </lineage>
</organism>
<evidence type="ECO:0000256" key="8">
    <source>
        <dbReference type="RuleBase" id="RU003953"/>
    </source>
</evidence>
<keyword evidence="3" id="KW-0819">tRNA processing</keyword>
<name>A0A4R5ER07_9RHOB</name>
<keyword evidence="5" id="KW-0479">Metal-binding</keyword>
<reference evidence="11 12" key="1">
    <citation type="submission" date="2019-03" db="EMBL/GenBank/DDBJ databases">
        <authorList>
            <person name="Zhang S."/>
        </authorList>
    </citation>
    <scope>NUCLEOTIDE SEQUENCE [LARGE SCALE GENOMIC DNA]</scope>
    <source>
        <strain evidence="11 12">S4J41</strain>
    </source>
</reference>
<dbReference type="Gene3D" id="1.10.3090.10">
    <property type="entry name" value="cca-adding enzyme, domain 2"/>
    <property type="match status" value="1"/>
</dbReference>
<dbReference type="OrthoDB" id="9805698at2"/>
<dbReference type="GO" id="GO:0016779">
    <property type="term" value="F:nucleotidyltransferase activity"/>
    <property type="evidence" value="ECO:0007669"/>
    <property type="project" value="UniProtKB-KW"/>
</dbReference>
<dbReference type="SUPFAM" id="SSF81891">
    <property type="entry name" value="Poly A polymerase C-terminal region-like"/>
    <property type="match status" value="1"/>
</dbReference>
<comment type="cofactor">
    <cofactor evidence="1">
        <name>Mg(2+)</name>
        <dbReference type="ChEBI" id="CHEBI:18420"/>
    </cofactor>
</comment>
<protein>
    <submittedName>
        <fullName evidence="11">CCA tRNA nucleotidyltransferase</fullName>
    </submittedName>
</protein>
<keyword evidence="8" id="KW-0694">RNA-binding</keyword>
<keyword evidence="2 8" id="KW-0808">Transferase</keyword>
<evidence type="ECO:0000313" key="12">
    <source>
        <dbReference type="Proteomes" id="UP000294662"/>
    </source>
</evidence>
<dbReference type="Pfam" id="PF01743">
    <property type="entry name" value="PolyA_pol"/>
    <property type="match status" value="1"/>
</dbReference>
<dbReference type="InterPro" id="IPR002646">
    <property type="entry name" value="PolA_pol_head_dom"/>
</dbReference>
<evidence type="ECO:0000256" key="6">
    <source>
        <dbReference type="ARBA" id="ARBA00022741"/>
    </source>
</evidence>
<dbReference type="GO" id="GO:0008033">
    <property type="term" value="P:tRNA processing"/>
    <property type="evidence" value="ECO:0007669"/>
    <property type="project" value="UniProtKB-KW"/>
</dbReference>
<dbReference type="InterPro" id="IPR032828">
    <property type="entry name" value="PolyA_RNA-bd"/>
</dbReference>
<evidence type="ECO:0000256" key="4">
    <source>
        <dbReference type="ARBA" id="ARBA00022695"/>
    </source>
</evidence>
<evidence type="ECO:0000256" key="7">
    <source>
        <dbReference type="ARBA" id="ARBA00022842"/>
    </source>
</evidence>
<evidence type="ECO:0000259" key="10">
    <source>
        <dbReference type="Pfam" id="PF12627"/>
    </source>
</evidence>
<dbReference type="GO" id="GO:0000049">
    <property type="term" value="F:tRNA binding"/>
    <property type="evidence" value="ECO:0007669"/>
    <property type="project" value="TreeGrafter"/>
</dbReference>
<keyword evidence="6" id="KW-0547">Nucleotide-binding</keyword>
<evidence type="ECO:0000256" key="3">
    <source>
        <dbReference type="ARBA" id="ARBA00022694"/>
    </source>
</evidence>
<dbReference type="SUPFAM" id="SSF81301">
    <property type="entry name" value="Nucleotidyltransferase"/>
    <property type="match status" value="1"/>
</dbReference>
<dbReference type="PANTHER" id="PTHR46173:SF1">
    <property type="entry name" value="CCA TRNA NUCLEOTIDYLTRANSFERASE 1, MITOCHONDRIAL"/>
    <property type="match status" value="1"/>
</dbReference>
<comment type="similarity">
    <text evidence="8">Belongs to the tRNA nucleotidyltransferase/poly(A) polymerase family.</text>
</comment>
<dbReference type="EMBL" id="SMFP01000008">
    <property type="protein sequence ID" value="TDE37023.1"/>
    <property type="molecule type" value="Genomic_DNA"/>
</dbReference>
<dbReference type="InterPro" id="IPR050264">
    <property type="entry name" value="Bact_CCA-adding_enz_type3_sf"/>
</dbReference>
<accession>A0A4R5ER07</accession>
<keyword evidence="12" id="KW-1185">Reference proteome</keyword>